<comment type="caution">
    <text evidence="3">The sequence shown here is derived from an EMBL/GenBank/DDBJ whole genome shotgun (WGS) entry which is preliminary data.</text>
</comment>
<keyword evidence="4" id="KW-1185">Reference proteome</keyword>
<accession>A0A388LVE2</accession>
<gene>
    <name evidence="3" type="ORF">CBR_g41284</name>
</gene>
<dbReference type="Proteomes" id="UP000265515">
    <property type="component" value="Unassembled WGS sequence"/>
</dbReference>
<evidence type="ECO:0000313" key="3">
    <source>
        <dbReference type="EMBL" id="GBG86290.1"/>
    </source>
</evidence>
<feature type="region of interest" description="Disordered" evidence="2">
    <location>
        <begin position="1"/>
        <end position="21"/>
    </location>
</feature>
<evidence type="ECO:0000313" key="4">
    <source>
        <dbReference type="Proteomes" id="UP000265515"/>
    </source>
</evidence>
<dbReference type="GO" id="GO:0005829">
    <property type="term" value="C:cytosol"/>
    <property type="evidence" value="ECO:0007669"/>
    <property type="project" value="TreeGrafter"/>
</dbReference>
<dbReference type="EMBL" id="BFEA01000557">
    <property type="protein sequence ID" value="GBG86290.1"/>
    <property type="molecule type" value="Genomic_DNA"/>
</dbReference>
<dbReference type="OrthoDB" id="2012278at2759"/>
<protein>
    <submittedName>
        <fullName evidence="3">Uncharacterized protein</fullName>
    </submittedName>
</protein>
<dbReference type="InterPro" id="IPR039868">
    <property type="entry name" value="ARMD3-like"/>
</dbReference>
<name>A0A388LVE2_CHABU</name>
<dbReference type="Gramene" id="GBG86290">
    <property type="protein sequence ID" value="GBG86290"/>
    <property type="gene ID" value="CBR_g41284"/>
</dbReference>
<reference evidence="3 4" key="1">
    <citation type="journal article" date="2018" name="Cell">
        <title>The Chara Genome: Secondary Complexity and Implications for Plant Terrestrialization.</title>
        <authorList>
            <person name="Nishiyama T."/>
            <person name="Sakayama H."/>
            <person name="Vries J.D."/>
            <person name="Buschmann H."/>
            <person name="Saint-Marcoux D."/>
            <person name="Ullrich K.K."/>
            <person name="Haas F.B."/>
            <person name="Vanderstraeten L."/>
            <person name="Becker D."/>
            <person name="Lang D."/>
            <person name="Vosolsobe S."/>
            <person name="Rombauts S."/>
            <person name="Wilhelmsson P.K.I."/>
            <person name="Janitza P."/>
            <person name="Kern R."/>
            <person name="Heyl A."/>
            <person name="Rumpler F."/>
            <person name="Villalobos L.I.A.C."/>
            <person name="Clay J.M."/>
            <person name="Skokan R."/>
            <person name="Toyoda A."/>
            <person name="Suzuki Y."/>
            <person name="Kagoshima H."/>
            <person name="Schijlen E."/>
            <person name="Tajeshwar N."/>
            <person name="Catarino B."/>
            <person name="Hetherington A.J."/>
            <person name="Saltykova A."/>
            <person name="Bonnot C."/>
            <person name="Breuninger H."/>
            <person name="Symeonidi A."/>
            <person name="Radhakrishnan G.V."/>
            <person name="Van Nieuwerburgh F."/>
            <person name="Deforce D."/>
            <person name="Chang C."/>
            <person name="Karol K.G."/>
            <person name="Hedrich R."/>
            <person name="Ulvskov P."/>
            <person name="Glockner G."/>
            <person name="Delwiche C.F."/>
            <person name="Petrasek J."/>
            <person name="Van de Peer Y."/>
            <person name="Friml J."/>
            <person name="Beilby M."/>
            <person name="Dolan L."/>
            <person name="Kohara Y."/>
            <person name="Sugano S."/>
            <person name="Fujiyama A."/>
            <person name="Delaux P.-M."/>
            <person name="Quint M."/>
            <person name="TheiBen G."/>
            <person name="Hagemann M."/>
            <person name="Harholt J."/>
            <person name="Dunand C."/>
            <person name="Zachgo S."/>
            <person name="Langdale J."/>
            <person name="Maumus F."/>
            <person name="Straeten D.V.D."/>
            <person name="Gould S.B."/>
            <person name="Rensing S.A."/>
        </authorList>
    </citation>
    <scope>NUCLEOTIDE SEQUENCE [LARGE SCALE GENOMIC DNA]</scope>
    <source>
        <strain evidence="3 4">S276</strain>
    </source>
</reference>
<proteinExistence type="predicted"/>
<dbReference type="STRING" id="69332.A0A388LVE2"/>
<dbReference type="OMA" id="VHICEIS"/>
<dbReference type="AlphaFoldDB" id="A0A388LVE2"/>
<keyword evidence="1" id="KW-0175">Coiled coil</keyword>
<evidence type="ECO:0000256" key="2">
    <source>
        <dbReference type="SAM" id="MobiDB-lite"/>
    </source>
</evidence>
<feature type="compositionally biased region" description="Low complexity" evidence="2">
    <location>
        <begin position="1"/>
        <end position="10"/>
    </location>
</feature>
<sequence>MVDIASSSGLGDDKGKGPVVPKTTIELEIEKEEKAAKETRKQIEWLKREKAEGDSKSQDAARRAMLAEHVLAAEFDDRFNDTNRKLALWIRMEFTAVRDALTAWMDRASAVEDRLTQVEVKPSSIVNEAFLAQCVAKTPEGELVGRLKGTLNDLFGACVRYLSDDSFIRVAHALETAAILLREIFKKRFNEQGFTIISLLAGSLDHADAFFKRMIGDVSNLLMRTDVPILIKSLGLSVEVVIGRGWSGIVLEKAGAGGSGRGLVMGVESSIVVKHPREEVIKGHVGFAGEGGCKVFVACSLDVGDERKVGNDGGGEVMAEGADVLYEVVHGTGLAEVAELFKVVINGFLGAEGGSEKVGPFEEGVTWPSGGSAVADFSHPPFSGIAEEAGGGNGELVGKGLVVKAMLLTESVRMSDMFMEDAVTEDVAGTDVEDAAAVVAAAAARWEFLVLRGGMLYLVILTATDNVNSNSIASYFFVNVIFDAITSVLTSKILDDAHRLELDGTLVLLLLLLWRESENAYTAQIASPVAPLPALLHTVNSLLGHQRGAGVFTLPGHAKTTSVSSGVGGLWDYVSSWMTAAAEMGTTGFGGLMNATGITAMTAGFGTGGGVQGAGTGDVSPRLDPRWCSSTAGIILVYFLIYHNPVMKSQQMQYVPSVPVGAIANVHLTVMVNAPQSSWPATGMPSAVHASEKEMFQKPGVPELSAQAVGVLEFALGSAQELMADSEDIERLHAIILAHMSELEKLEATAREFNFGGDDSRPSISIGVRLMNISTVRAHYELQLSIMGAAGKATEIVALHAVKKKGSANLKLKPRHTGAGHTYMEGTAEYRTVNGLIRPLISEYKKMTLISSPKFEVDGM</sequence>
<dbReference type="PANTHER" id="PTHR13608">
    <property type="entry name" value="ARMADILLO-LIKE HELICAL DOMAIN-CONTAINING PROTEIN 3"/>
    <property type="match status" value="1"/>
</dbReference>
<evidence type="ECO:0000256" key="1">
    <source>
        <dbReference type="SAM" id="Coils"/>
    </source>
</evidence>
<organism evidence="3 4">
    <name type="scientific">Chara braunii</name>
    <name type="common">Braun's stonewort</name>
    <dbReference type="NCBI Taxonomy" id="69332"/>
    <lineage>
        <taxon>Eukaryota</taxon>
        <taxon>Viridiplantae</taxon>
        <taxon>Streptophyta</taxon>
        <taxon>Charophyceae</taxon>
        <taxon>Charales</taxon>
        <taxon>Characeae</taxon>
        <taxon>Chara</taxon>
    </lineage>
</organism>
<feature type="coiled-coil region" evidence="1">
    <location>
        <begin position="22"/>
        <end position="49"/>
    </location>
</feature>
<dbReference type="PANTHER" id="PTHR13608:SF3">
    <property type="entry name" value="ARMADILLO-LIKE HELICAL DOMAIN-CONTAINING PROTEIN 3"/>
    <property type="match status" value="1"/>
</dbReference>